<accession>A0A162PPY1</accession>
<evidence type="ECO:0000313" key="1">
    <source>
        <dbReference type="EMBL" id="OAD74887.1"/>
    </source>
</evidence>
<protein>
    <submittedName>
        <fullName evidence="1">Uncharacterized protein</fullName>
    </submittedName>
</protein>
<dbReference type="OrthoDB" id="2286816at2759"/>
<dbReference type="InParanoid" id="A0A162PPY1"/>
<proteinExistence type="predicted"/>
<sequence length="254" mass="29873">MSSQSDVNVLNTIRIVIREELADIRTSVARINENVANQQQFIRQTFNADRTSNAHRDVVEQSAIKRRMSYLVSHSDDRSIRHIPATMNEAHMGFIPRRTNKTPSATARINALINYLWKKQKGTDVNISALEQKLICLQFHMYTRQCWCIIKDDGVVEVNWGKLNSQKKLYYSLRLVELIFNNYNFPLYDCQDQWAASLLLQEVMKAERQTEKRRKYFFEVYVLYLQYQSKVLRIFKLLSCELLTFCGGLLFLID</sequence>
<name>A0A162PPY1_PHYB8</name>
<dbReference type="VEuPathDB" id="FungiDB:PHYBLDRAFT_167224"/>
<keyword evidence="2" id="KW-1185">Reference proteome</keyword>
<reference evidence="2" key="1">
    <citation type="submission" date="2015-06" db="EMBL/GenBank/DDBJ databases">
        <title>Expansion of signal transduction pathways in fungi by whole-genome duplication.</title>
        <authorList>
            <consortium name="DOE Joint Genome Institute"/>
            <person name="Corrochano L.M."/>
            <person name="Kuo A."/>
            <person name="Marcet-Houben M."/>
            <person name="Polaino S."/>
            <person name="Salamov A."/>
            <person name="Villalobos J.M."/>
            <person name="Alvarez M.I."/>
            <person name="Avalos J."/>
            <person name="Benito E.P."/>
            <person name="Benoit I."/>
            <person name="Burger G."/>
            <person name="Camino L.P."/>
            <person name="Canovas D."/>
            <person name="Cerda-Olmedo E."/>
            <person name="Cheng J.-F."/>
            <person name="Dominguez A."/>
            <person name="Elias M."/>
            <person name="Eslava A.P."/>
            <person name="Glaser F."/>
            <person name="Grimwood J."/>
            <person name="Gutierrez G."/>
            <person name="Heitman J."/>
            <person name="Henrissat B."/>
            <person name="Iturriaga E.A."/>
            <person name="Lang B.F."/>
            <person name="Lavin J.L."/>
            <person name="Lee S."/>
            <person name="Li W."/>
            <person name="Lindquist E."/>
            <person name="Lopez-Garcia S."/>
            <person name="Luque E.M."/>
            <person name="Marcos A.T."/>
            <person name="Martin J."/>
            <person name="McCluskey K."/>
            <person name="Medina H.R."/>
            <person name="Miralles-Duran A."/>
            <person name="Miyazaki A."/>
            <person name="Munoz-Torres E."/>
            <person name="Oguiza J.A."/>
            <person name="Ohm R."/>
            <person name="Olmedo M."/>
            <person name="Orejas M."/>
            <person name="Ortiz-Castellanos L."/>
            <person name="Pisabarro A.G."/>
            <person name="Rodriguez-Romero J."/>
            <person name="Ruiz-Herrera J."/>
            <person name="Ruiz-Vazquez R."/>
            <person name="Sanz C."/>
            <person name="Schackwitz W."/>
            <person name="Schmutz J."/>
            <person name="Shahriari M."/>
            <person name="Shelest E."/>
            <person name="Silva-Franco F."/>
            <person name="Soanes D."/>
            <person name="Syed K."/>
            <person name="Tagua V.G."/>
            <person name="Talbot N.J."/>
            <person name="Thon M."/>
            <person name="De vries R.P."/>
            <person name="Wiebenga A."/>
            <person name="Yadav J.S."/>
            <person name="Braun E.L."/>
            <person name="Baker S."/>
            <person name="Garre V."/>
            <person name="Horwitz B."/>
            <person name="Torres-Martinez S."/>
            <person name="Idnurm A."/>
            <person name="Herrera-Estrella A."/>
            <person name="Gabaldon T."/>
            <person name="Grigoriev I.V."/>
        </authorList>
    </citation>
    <scope>NUCLEOTIDE SEQUENCE [LARGE SCALE GENOMIC DNA]</scope>
    <source>
        <strain evidence="2">NRRL 1555(-)</strain>
    </source>
</reference>
<dbReference type="GeneID" id="28996510"/>
<dbReference type="Proteomes" id="UP000077315">
    <property type="component" value="Unassembled WGS sequence"/>
</dbReference>
<gene>
    <name evidence="1" type="ORF">PHYBLDRAFT_167224</name>
</gene>
<dbReference type="EMBL" id="KV440978">
    <property type="protein sequence ID" value="OAD74887.1"/>
    <property type="molecule type" value="Genomic_DNA"/>
</dbReference>
<organism evidence="1 2">
    <name type="scientific">Phycomyces blakesleeanus (strain ATCC 8743b / DSM 1359 / FGSC 10004 / NBRC 33097 / NRRL 1555)</name>
    <dbReference type="NCBI Taxonomy" id="763407"/>
    <lineage>
        <taxon>Eukaryota</taxon>
        <taxon>Fungi</taxon>
        <taxon>Fungi incertae sedis</taxon>
        <taxon>Mucoromycota</taxon>
        <taxon>Mucoromycotina</taxon>
        <taxon>Mucoromycetes</taxon>
        <taxon>Mucorales</taxon>
        <taxon>Phycomycetaceae</taxon>
        <taxon>Phycomyces</taxon>
    </lineage>
</organism>
<dbReference type="RefSeq" id="XP_018292927.1">
    <property type="nucleotide sequence ID" value="XM_018435604.1"/>
</dbReference>
<dbReference type="AlphaFoldDB" id="A0A162PPY1"/>
<evidence type="ECO:0000313" key="2">
    <source>
        <dbReference type="Proteomes" id="UP000077315"/>
    </source>
</evidence>